<dbReference type="Proteomes" id="UP000571183">
    <property type="component" value="Unassembled WGS sequence"/>
</dbReference>
<keyword evidence="3" id="KW-1185">Reference proteome</keyword>
<evidence type="ECO:0000313" key="2">
    <source>
        <dbReference type="EMBL" id="MBB4070936.1"/>
    </source>
</evidence>
<protein>
    <submittedName>
        <fullName evidence="2">Multidrug resistance efflux pump</fullName>
    </submittedName>
</protein>
<dbReference type="EMBL" id="JACIFD010000002">
    <property type="protein sequence ID" value="MBB4070936.1"/>
    <property type="molecule type" value="Genomic_DNA"/>
</dbReference>
<organism evidence="2 3">
    <name type="scientific">Canibacter oris</name>
    <dbReference type="NCBI Taxonomy" id="1365628"/>
    <lineage>
        <taxon>Bacteria</taxon>
        <taxon>Bacillati</taxon>
        <taxon>Actinomycetota</taxon>
        <taxon>Actinomycetes</taxon>
        <taxon>Micrococcales</taxon>
        <taxon>Microbacteriaceae</taxon>
        <taxon>Canibacter</taxon>
    </lineage>
</organism>
<reference evidence="2" key="1">
    <citation type="submission" date="2020-08" db="EMBL/GenBank/DDBJ databases">
        <title>Sequencing the genomes of 1000 actinobacteria strains.</title>
        <authorList>
            <person name="Klenk H.-P."/>
        </authorList>
    </citation>
    <scope>NUCLEOTIDE SEQUENCE [LARGE SCALE GENOMIC DNA]</scope>
    <source>
        <strain evidence="2">DSM 27064</strain>
    </source>
</reference>
<gene>
    <name evidence="2" type="ORF">F5897_000220</name>
</gene>
<dbReference type="RefSeq" id="WP_183304182.1">
    <property type="nucleotide sequence ID" value="NZ_JACIFD010000002.1"/>
</dbReference>
<dbReference type="AlphaFoldDB" id="A0A840DP15"/>
<proteinExistence type="predicted"/>
<name>A0A840DP15_9MICO</name>
<sequence>MEKEAGERTPASHAAARQTISLATVARHKKGAEAAHLAEQQAALQQTLQQLTTQLEQAELTAKPEIYTMAHDELLAHLQHSDQGL</sequence>
<feature type="coiled-coil region" evidence="1">
    <location>
        <begin position="34"/>
        <end position="61"/>
    </location>
</feature>
<accession>A0A840DP15</accession>
<keyword evidence="1" id="KW-0175">Coiled coil</keyword>
<comment type="caution">
    <text evidence="2">The sequence shown here is derived from an EMBL/GenBank/DDBJ whole genome shotgun (WGS) entry which is preliminary data.</text>
</comment>
<evidence type="ECO:0000313" key="3">
    <source>
        <dbReference type="Proteomes" id="UP000571183"/>
    </source>
</evidence>
<evidence type="ECO:0000256" key="1">
    <source>
        <dbReference type="SAM" id="Coils"/>
    </source>
</evidence>